<keyword evidence="9 12" id="KW-0067">ATP-binding</keyword>
<evidence type="ECO:0000256" key="7">
    <source>
        <dbReference type="ARBA" id="ARBA00022741"/>
    </source>
</evidence>
<dbReference type="GO" id="GO:0004674">
    <property type="term" value="F:protein serine/threonine kinase activity"/>
    <property type="evidence" value="ECO:0007669"/>
    <property type="project" value="UniProtKB-KW"/>
</dbReference>
<dbReference type="AlphaFoldDB" id="A0A2H9ZWS3"/>
<evidence type="ECO:0000256" key="9">
    <source>
        <dbReference type="ARBA" id="ARBA00022840"/>
    </source>
</evidence>
<comment type="subcellular location">
    <subcellularLocation>
        <location evidence="1">Cell membrane</location>
    </subcellularLocation>
</comment>
<dbReference type="OrthoDB" id="4062651at2759"/>
<evidence type="ECO:0000256" key="4">
    <source>
        <dbReference type="ARBA" id="ARBA00022475"/>
    </source>
</evidence>
<evidence type="ECO:0000256" key="11">
    <source>
        <dbReference type="ARBA" id="ARBA00054261"/>
    </source>
</evidence>
<dbReference type="STRING" id="1088818.A0A2H9ZWS3"/>
<dbReference type="GO" id="GO:0005524">
    <property type="term" value="F:ATP binding"/>
    <property type="evidence" value="ECO:0007669"/>
    <property type="project" value="UniProtKB-UniRule"/>
</dbReference>
<feature type="binding site" evidence="12">
    <location>
        <position position="148"/>
    </location>
    <ligand>
        <name>ATP</name>
        <dbReference type="ChEBI" id="CHEBI:30616"/>
    </ligand>
</feature>
<evidence type="ECO:0000256" key="1">
    <source>
        <dbReference type="ARBA" id="ARBA00004236"/>
    </source>
</evidence>
<dbReference type="CDD" id="cd14066">
    <property type="entry name" value="STKc_IRAK"/>
    <property type="match status" value="1"/>
</dbReference>
<keyword evidence="8 15" id="KW-0418">Kinase</keyword>
<dbReference type="Gene3D" id="3.30.200.20">
    <property type="entry name" value="Phosphorylase Kinase, domain 1"/>
    <property type="match status" value="1"/>
</dbReference>
<keyword evidence="10" id="KW-0472">Membrane</keyword>
<dbReference type="InterPro" id="IPR001245">
    <property type="entry name" value="Ser-Thr/Tyr_kinase_cat_dom"/>
</dbReference>
<dbReference type="Pfam" id="PF07714">
    <property type="entry name" value="PK_Tyr_Ser-Thr"/>
    <property type="match status" value="1"/>
</dbReference>
<dbReference type="PROSITE" id="PS00107">
    <property type="entry name" value="PROTEIN_KINASE_ATP"/>
    <property type="match status" value="1"/>
</dbReference>
<evidence type="ECO:0000256" key="8">
    <source>
        <dbReference type="ARBA" id="ARBA00022777"/>
    </source>
</evidence>
<reference evidence="15 16" key="1">
    <citation type="journal article" date="2017" name="Nature">
        <title>The Apostasia genome and the evolution of orchids.</title>
        <authorList>
            <person name="Zhang G.Q."/>
            <person name="Liu K.W."/>
            <person name="Li Z."/>
            <person name="Lohaus R."/>
            <person name="Hsiao Y.Y."/>
            <person name="Niu S.C."/>
            <person name="Wang J.Y."/>
            <person name="Lin Y.C."/>
            <person name="Xu Q."/>
            <person name="Chen L.J."/>
            <person name="Yoshida K."/>
            <person name="Fujiwara S."/>
            <person name="Wang Z.W."/>
            <person name="Zhang Y.Q."/>
            <person name="Mitsuda N."/>
            <person name="Wang M."/>
            <person name="Liu G.H."/>
            <person name="Pecoraro L."/>
            <person name="Huang H.X."/>
            <person name="Xiao X.J."/>
            <person name="Lin M."/>
            <person name="Wu X.Y."/>
            <person name="Wu W.L."/>
            <person name="Chen Y.Y."/>
            <person name="Chang S.B."/>
            <person name="Sakamoto S."/>
            <person name="Ohme-Takagi M."/>
            <person name="Yagi M."/>
            <person name="Zeng S.J."/>
            <person name="Shen C.Y."/>
            <person name="Yeh C.M."/>
            <person name="Luo Y.B."/>
            <person name="Tsai W.C."/>
            <person name="Van de Peer Y."/>
            <person name="Liu Z.J."/>
        </authorList>
    </citation>
    <scope>NUCLEOTIDE SEQUENCE [LARGE SCALE GENOMIC DNA]</scope>
    <source>
        <strain evidence="16">cv. Shenzhen</strain>
        <tissue evidence="15">Stem</tissue>
    </source>
</reference>
<feature type="domain" description="Protein kinase" evidence="14">
    <location>
        <begin position="109"/>
        <end position="394"/>
    </location>
</feature>
<evidence type="ECO:0000313" key="15">
    <source>
        <dbReference type="EMBL" id="PKA47755.1"/>
    </source>
</evidence>
<evidence type="ECO:0000256" key="2">
    <source>
        <dbReference type="ARBA" id="ARBA00008684"/>
    </source>
</evidence>
<keyword evidence="16" id="KW-1185">Reference proteome</keyword>
<comment type="function">
    <text evidence="11">May be involved in plant defense signaling.</text>
</comment>
<dbReference type="EMBL" id="KZ453102">
    <property type="protein sequence ID" value="PKA47755.1"/>
    <property type="molecule type" value="Genomic_DNA"/>
</dbReference>
<evidence type="ECO:0000256" key="13">
    <source>
        <dbReference type="RuleBase" id="RU000304"/>
    </source>
</evidence>
<dbReference type="InterPro" id="IPR017441">
    <property type="entry name" value="Protein_kinase_ATP_BS"/>
</dbReference>
<dbReference type="InterPro" id="IPR008271">
    <property type="entry name" value="Ser/Thr_kinase_AS"/>
</dbReference>
<dbReference type="PROSITE" id="PS00108">
    <property type="entry name" value="PROTEIN_KINASE_ST"/>
    <property type="match status" value="1"/>
</dbReference>
<keyword evidence="7 12" id="KW-0547">Nucleotide-binding</keyword>
<dbReference type="FunFam" id="3.30.200.20:FF:000228">
    <property type="entry name" value="Serine/threonine-protein kinase BIK1"/>
    <property type="match status" value="1"/>
</dbReference>
<evidence type="ECO:0000256" key="6">
    <source>
        <dbReference type="ARBA" id="ARBA00022679"/>
    </source>
</evidence>
<keyword evidence="5 13" id="KW-0723">Serine/threonine-protein kinase</keyword>
<organism evidence="15 16">
    <name type="scientific">Apostasia shenzhenica</name>
    <dbReference type="NCBI Taxonomy" id="1088818"/>
    <lineage>
        <taxon>Eukaryota</taxon>
        <taxon>Viridiplantae</taxon>
        <taxon>Streptophyta</taxon>
        <taxon>Embryophyta</taxon>
        <taxon>Tracheophyta</taxon>
        <taxon>Spermatophyta</taxon>
        <taxon>Magnoliopsida</taxon>
        <taxon>Liliopsida</taxon>
        <taxon>Asparagales</taxon>
        <taxon>Orchidaceae</taxon>
        <taxon>Apostasioideae</taxon>
        <taxon>Apostasia</taxon>
    </lineage>
</organism>
<evidence type="ECO:0000313" key="16">
    <source>
        <dbReference type="Proteomes" id="UP000236161"/>
    </source>
</evidence>
<sequence>MGNCLESPVKSLSPSTSRAISRAVCWKVEFFGILRAWKQNESFISSVLMKGTSTAKTSSSFTGQLSSIGISTYEQFSQNDEAYPEGRILDAPILKVFTFAELKSATRNFKPDSVLGEGGFGKVYKGWLDEKTLSPAKAGIGMVVAVKKLNYESMQGLEEWQSEVNFLGRLSHPNLVKLLGYCWEEKDLLLVYEFMPKGSLENHLFRRGTAFEPLPWNLRLKIVIGAARGLAFLHSAEKQVIYRDFKSSNILLDSNYNPKLSDFGLAKHGPTGGESHVTTRVMGTFGYAAPEYVATGHLYVKSDVYGFGVVLLEMLSGQRALDTNRPSGQHSLVDWAKPFLSDRRKLSRLMDQRLEGQYPTKASLQAAQLTLRCLAIDPKSRPSMKEVVETLEQIESMKWRSREAKSDDSLHVQRQV</sequence>
<dbReference type="InterPro" id="IPR011009">
    <property type="entry name" value="Kinase-like_dom_sf"/>
</dbReference>
<dbReference type="FunFam" id="1.10.510.10:FF:000032">
    <property type="entry name" value="Serine/threonine-protein kinase PBS1"/>
    <property type="match status" value="1"/>
</dbReference>
<gene>
    <name evidence="15" type="primary">NAK</name>
    <name evidence="15" type="ORF">AXF42_Ash014532</name>
</gene>
<accession>A0A2H9ZWS3</accession>
<dbReference type="Proteomes" id="UP000236161">
    <property type="component" value="Unassembled WGS sequence"/>
</dbReference>
<evidence type="ECO:0000256" key="5">
    <source>
        <dbReference type="ARBA" id="ARBA00022527"/>
    </source>
</evidence>
<protein>
    <recommendedName>
        <fullName evidence="3">non-specific serine/threonine protein kinase</fullName>
        <ecNumber evidence="3">2.7.11.1</ecNumber>
    </recommendedName>
</protein>
<dbReference type="InterPro" id="IPR050823">
    <property type="entry name" value="Plant_Ser_Thr_Prot_Kinase"/>
</dbReference>
<dbReference type="SUPFAM" id="SSF56112">
    <property type="entry name" value="Protein kinase-like (PK-like)"/>
    <property type="match status" value="1"/>
</dbReference>
<dbReference type="EC" id="2.7.11.1" evidence="3"/>
<evidence type="ECO:0000256" key="10">
    <source>
        <dbReference type="ARBA" id="ARBA00023136"/>
    </source>
</evidence>
<dbReference type="PROSITE" id="PS50011">
    <property type="entry name" value="PROTEIN_KINASE_DOM"/>
    <property type="match status" value="1"/>
</dbReference>
<dbReference type="Gene3D" id="1.10.510.10">
    <property type="entry name" value="Transferase(Phosphotransferase) domain 1"/>
    <property type="match status" value="1"/>
</dbReference>
<name>A0A2H9ZWS3_9ASPA</name>
<keyword evidence="4" id="KW-1003">Cell membrane</keyword>
<proteinExistence type="inferred from homology"/>
<dbReference type="PANTHER" id="PTHR45621">
    <property type="entry name" value="OS01G0588500 PROTEIN-RELATED"/>
    <property type="match status" value="1"/>
</dbReference>
<comment type="similarity">
    <text evidence="2">Belongs to the protein kinase superfamily. Ser/Thr protein kinase family.</text>
</comment>
<dbReference type="GO" id="GO:0005886">
    <property type="term" value="C:plasma membrane"/>
    <property type="evidence" value="ECO:0007669"/>
    <property type="project" value="UniProtKB-SubCell"/>
</dbReference>
<evidence type="ECO:0000256" key="3">
    <source>
        <dbReference type="ARBA" id="ARBA00012513"/>
    </source>
</evidence>
<keyword evidence="6" id="KW-0808">Transferase</keyword>
<dbReference type="InterPro" id="IPR000719">
    <property type="entry name" value="Prot_kinase_dom"/>
</dbReference>
<evidence type="ECO:0000256" key="12">
    <source>
        <dbReference type="PROSITE-ProRule" id="PRU10141"/>
    </source>
</evidence>
<evidence type="ECO:0000259" key="14">
    <source>
        <dbReference type="PROSITE" id="PS50011"/>
    </source>
</evidence>